<feature type="domain" description="PEX14-like helix-turn-helix" evidence="3">
    <location>
        <begin position="4"/>
        <end position="81"/>
    </location>
</feature>
<dbReference type="InterPro" id="IPR058841">
    <property type="entry name" value="HTH_76"/>
</dbReference>
<name>A0A642UNJ9_DIURU</name>
<evidence type="ECO:0000256" key="1">
    <source>
        <dbReference type="SAM" id="MobiDB-lite"/>
    </source>
</evidence>
<evidence type="ECO:0000313" key="5">
    <source>
        <dbReference type="Proteomes" id="UP000449547"/>
    </source>
</evidence>
<gene>
    <name evidence="4" type="ORF">DIURU_002823</name>
</gene>
<feature type="compositionally biased region" description="Basic and acidic residues" evidence="1">
    <location>
        <begin position="89"/>
        <end position="101"/>
    </location>
</feature>
<protein>
    <submittedName>
        <fullName evidence="4">Uncharacterized protein</fullName>
    </submittedName>
</protein>
<accession>A0A642UNJ9</accession>
<feature type="domain" description="Peroxisomal membrane protein PEX14-like KPWE" evidence="2">
    <location>
        <begin position="109"/>
        <end position="155"/>
    </location>
</feature>
<dbReference type="VEuPathDB" id="FungiDB:DIURU_002823"/>
<dbReference type="OMA" id="KAKCFYF"/>
<comment type="caution">
    <text evidence="4">The sequence shown here is derived from an EMBL/GenBank/DDBJ whole genome shotgun (WGS) entry which is preliminary data.</text>
</comment>
<proteinExistence type="predicted"/>
<dbReference type="InterPro" id="IPR040554">
    <property type="entry name" value="KPWE_PEX14_dom"/>
</dbReference>
<organism evidence="4 5">
    <name type="scientific">Diutina rugosa</name>
    <name type="common">Yeast</name>
    <name type="synonym">Candida rugosa</name>
    <dbReference type="NCBI Taxonomy" id="5481"/>
    <lineage>
        <taxon>Eukaryota</taxon>
        <taxon>Fungi</taxon>
        <taxon>Dikarya</taxon>
        <taxon>Ascomycota</taxon>
        <taxon>Saccharomycotina</taxon>
        <taxon>Pichiomycetes</taxon>
        <taxon>Debaryomycetaceae</taxon>
        <taxon>Diutina</taxon>
    </lineage>
</organism>
<dbReference type="EMBL" id="SWFT01000090">
    <property type="protein sequence ID" value="KAA8902369.1"/>
    <property type="molecule type" value="Genomic_DNA"/>
</dbReference>
<dbReference type="AlphaFoldDB" id="A0A642UNJ9"/>
<dbReference type="RefSeq" id="XP_034012354.1">
    <property type="nucleotide sequence ID" value="XM_034155517.1"/>
</dbReference>
<reference evidence="4 5" key="1">
    <citation type="submission" date="2019-07" db="EMBL/GenBank/DDBJ databases">
        <title>Genome assembly of two rare yeast pathogens: Diutina rugosa and Trichomonascus ciferrii.</title>
        <authorList>
            <person name="Mixao V."/>
            <person name="Saus E."/>
            <person name="Hansen A."/>
            <person name="Lass-Flor C."/>
            <person name="Gabaldon T."/>
        </authorList>
    </citation>
    <scope>NUCLEOTIDE SEQUENCE [LARGE SCALE GENOMIC DNA]</scope>
    <source>
        <strain evidence="4 5">CBS 613</strain>
    </source>
</reference>
<sequence length="156" mass="18491">MDQEEVYVNFLNYDWNNFPEYQEGLNEILSNYQENLREQDPTATISALDLQQLTDQAKVFFFCSKNDQIIELEEYRAWERQWGDRYRKSKKIEEIQPEESRASTQDEQPYSSNYQNVVELILAGKEVPGIKQIPDTVLSDQKSTAQVQQRKKPWES</sequence>
<dbReference type="PANTHER" id="PTHR36855:SF1">
    <property type="entry name" value="PEROXISOME MEMBRANE ANCHOR PROTEIN PEX14P N-TERMINAL DOMAIN-CONTAINING PROTEIN"/>
    <property type="match status" value="1"/>
</dbReference>
<dbReference type="OrthoDB" id="9936937at2759"/>
<keyword evidence="5" id="KW-1185">Reference proteome</keyword>
<feature type="region of interest" description="Disordered" evidence="1">
    <location>
        <begin position="89"/>
        <end position="110"/>
    </location>
</feature>
<evidence type="ECO:0000259" key="2">
    <source>
        <dbReference type="Pfam" id="PF17733"/>
    </source>
</evidence>
<dbReference type="PANTHER" id="PTHR36855">
    <property type="entry name" value="CHROMOSOME 10, WHOLE GENOME SHOTGUN SEQUENCE"/>
    <property type="match status" value="1"/>
</dbReference>
<dbReference type="Pfam" id="PF25871">
    <property type="entry name" value="HTH_76"/>
    <property type="match status" value="1"/>
</dbReference>
<dbReference type="Pfam" id="PF17733">
    <property type="entry name" value="KPWE_dom"/>
    <property type="match status" value="1"/>
</dbReference>
<evidence type="ECO:0000259" key="3">
    <source>
        <dbReference type="Pfam" id="PF25871"/>
    </source>
</evidence>
<evidence type="ECO:0000313" key="4">
    <source>
        <dbReference type="EMBL" id="KAA8902369.1"/>
    </source>
</evidence>
<dbReference type="GeneID" id="54781474"/>
<dbReference type="Proteomes" id="UP000449547">
    <property type="component" value="Unassembled WGS sequence"/>
</dbReference>